<dbReference type="InterPro" id="IPR029063">
    <property type="entry name" value="SAM-dependent_MTases_sf"/>
</dbReference>
<evidence type="ECO:0000256" key="3">
    <source>
        <dbReference type="ARBA" id="ARBA00023015"/>
    </source>
</evidence>
<keyword evidence="2 6" id="KW-0949">S-adenosyl-L-methionine</keyword>
<keyword evidence="3" id="KW-0805">Transcription regulation</keyword>
<keyword evidence="7" id="KW-1185">Reference proteome</keyword>
<protein>
    <recommendedName>
        <fullName evidence="1">type I protein arginine methyltransferase</fullName>
        <ecNumber evidence="1">2.1.1.319</ecNumber>
    </recommendedName>
</protein>
<keyword evidence="6" id="KW-0808">Transferase</keyword>
<proteinExistence type="predicted"/>
<evidence type="ECO:0000313" key="8">
    <source>
        <dbReference type="WBParaSite" id="jg6076"/>
    </source>
</evidence>
<dbReference type="PROSITE" id="PS51678">
    <property type="entry name" value="SAM_MT_PRMT"/>
    <property type="match status" value="1"/>
</dbReference>
<dbReference type="Pfam" id="PF06325">
    <property type="entry name" value="PrmA"/>
    <property type="match status" value="1"/>
</dbReference>
<dbReference type="GO" id="GO:0070611">
    <property type="term" value="F:histone H3R2 methyltransferase activity"/>
    <property type="evidence" value="ECO:0007669"/>
    <property type="project" value="TreeGrafter"/>
</dbReference>
<dbReference type="WBParaSite" id="jg6076">
    <property type="protein sequence ID" value="jg6076"/>
    <property type="gene ID" value="jg6076"/>
</dbReference>
<sequence>MMQDYTRTATYQRAMHDNAVDFKDKVIMDVGAGSGILSFFAVQAGARRVYAIEASSMAIHCQELVRTNNLSEKIIVVAGKVEEIAKHIPEKVDAIISEPMGFC</sequence>
<dbReference type="EC" id="2.1.1.319" evidence="1"/>
<evidence type="ECO:0000313" key="7">
    <source>
        <dbReference type="Proteomes" id="UP000887574"/>
    </source>
</evidence>
<dbReference type="PANTHER" id="PTHR11006:SF10">
    <property type="entry name" value="HISTONE-ARGININE METHYLTRANSFERASE CARMER-RELATED"/>
    <property type="match status" value="1"/>
</dbReference>
<dbReference type="AlphaFoldDB" id="A0A915EJN6"/>
<dbReference type="GO" id="GO:0035242">
    <property type="term" value="F:protein-arginine omega-N asymmetric methyltransferase activity"/>
    <property type="evidence" value="ECO:0007669"/>
    <property type="project" value="UniProtKB-EC"/>
</dbReference>
<dbReference type="GO" id="GO:0032259">
    <property type="term" value="P:methylation"/>
    <property type="evidence" value="ECO:0007669"/>
    <property type="project" value="UniProtKB-KW"/>
</dbReference>
<keyword evidence="4" id="KW-0804">Transcription</keyword>
<dbReference type="PANTHER" id="PTHR11006">
    <property type="entry name" value="PROTEIN ARGININE N-METHYLTRANSFERASE"/>
    <property type="match status" value="1"/>
</dbReference>
<reference evidence="8" key="1">
    <citation type="submission" date="2022-11" db="UniProtKB">
        <authorList>
            <consortium name="WormBaseParasite"/>
        </authorList>
    </citation>
    <scope>IDENTIFICATION</scope>
</reference>
<evidence type="ECO:0000256" key="6">
    <source>
        <dbReference type="PROSITE-ProRule" id="PRU01015"/>
    </source>
</evidence>
<evidence type="ECO:0000256" key="5">
    <source>
        <dbReference type="ARBA" id="ARBA00049086"/>
    </source>
</evidence>
<evidence type="ECO:0000256" key="4">
    <source>
        <dbReference type="ARBA" id="ARBA00023163"/>
    </source>
</evidence>
<dbReference type="Proteomes" id="UP000887574">
    <property type="component" value="Unplaced"/>
</dbReference>
<comment type="catalytic activity">
    <reaction evidence="5">
        <text>L-arginyl-[protein] + 2 S-adenosyl-L-methionine = N(omega),N(omega)-dimethyl-L-arginyl-[protein] + 2 S-adenosyl-L-homocysteine + 2 H(+)</text>
        <dbReference type="Rhea" id="RHEA:48096"/>
        <dbReference type="Rhea" id="RHEA-COMP:10532"/>
        <dbReference type="Rhea" id="RHEA-COMP:11991"/>
        <dbReference type="ChEBI" id="CHEBI:15378"/>
        <dbReference type="ChEBI" id="CHEBI:29965"/>
        <dbReference type="ChEBI" id="CHEBI:57856"/>
        <dbReference type="ChEBI" id="CHEBI:59789"/>
        <dbReference type="ChEBI" id="CHEBI:61897"/>
        <dbReference type="EC" id="2.1.1.319"/>
    </reaction>
</comment>
<organism evidence="7 8">
    <name type="scientific">Ditylenchus dipsaci</name>
    <dbReference type="NCBI Taxonomy" id="166011"/>
    <lineage>
        <taxon>Eukaryota</taxon>
        <taxon>Metazoa</taxon>
        <taxon>Ecdysozoa</taxon>
        <taxon>Nematoda</taxon>
        <taxon>Chromadorea</taxon>
        <taxon>Rhabditida</taxon>
        <taxon>Tylenchina</taxon>
        <taxon>Tylenchomorpha</taxon>
        <taxon>Sphaerularioidea</taxon>
        <taxon>Anguinidae</taxon>
        <taxon>Anguininae</taxon>
        <taxon>Ditylenchus</taxon>
    </lineage>
</organism>
<keyword evidence="6" id="KW-0489">Methyltransferase</keyword>
<dbReference type="CDD" id="cd02440">
    <property type="entry name" value="AdoMet_MTases"/>
    <property type="match status" value="1"/>
</dbReference>
<name>A0A915EJN6_9BILA</name>
<dbReference type="Gene3D" id="3.40.50.150">
    <property type="entry name" value="Vaccinia Virus protein VP39"/>
    <property type="match status" value="1"/>
</dbReference>
<dbReference type="SUPFAM" id="SSF53335">
    <property type="entry name" value="S-adenosyl-L-methionine-dependent methyltransferases"/>
    <property type="match status" value="1"/>
</dbReference>
<evidence type="ECO:0000256" key="1">
    <source>
        <dbReference type="ARBA" id="ARBA00011925"/>
    </source>
</evidence>
<dbReference type="InterPro" id="IPR025799">
    <property type="entry name" value="Arg_MeTrfase"/>
</dbReference>
<evidence type="ECO:0000256" key="2">
    <source>
        <dbReference type="ARBA" id="ARBA00022691"/>
    </source>
</evidence>
<accession>A0A915EJN6</accession>